<keyword evidence="4 7" id="KW-0812">Transmembrane</keyword>
<dbReference type="Proteomes" id="UP000318080">
    <property type="component" value="Unassembled WGS sequence"/>
</dbReference>
<organism evidence="8 9">
    <name type="scientific">Corynebacterium phoceense</name>
    <dbReference type="NCBI Taxonomy" id="1686286"/>
    <lineage>
        <taxon>Bacteria</taxon>
        <taxon>Bacillati</taxon>
        <taxon>Actinomycetota</taxon>
        <taxon>Actinomycetes</taxon>
        <taxon>Mycobacteriales</taxon>
        <taxon>Corynebacteriaceae</taxon>
        <taxon>Corynebacterium</taxon>
    </lineage>
</organism>
<evidence type="ECO:0000256" key="1">
    <source>
        <dbReference type="ARBA" id="ARBA00004651"/>
    </source>
</evidence>
<name>A0A540R5R0_9CORY</name>
<evidence type="ECO:0000256" key="3">
    <source>
        <dbReference type="ARBA" id="ARBA00022475"/>
    </source>
</evidence>
<dbReference type="NCBIfam" id="NF006521">
    <property type="entry name" value="PRK08965.1-5"/>
    <property type="match status" value="1"/>
</dbReference>
<evidence type="ECO:0000256" key="6">
    <source>
        <dbReference type="ARBA" id="ARBA00023136"/>
    </source>
</evidence>
<evidence type="ECO:0000256" key="5">
    <source>
        <dbReference type="ARBA" id="ARBA00022989"/>
    </source>
</evidence>
<protein>
    <submittedName>
        <fullName evidence="8">Na+/H+ antiporter subunit E</fullName>
    </submittedName>
</protein>
<keyword evidence="9" id="KW-1185">Reference proteome</keyword>
<sequence>MRAQLPHLNEKISGRLSGVQHRFRPWFIVWILVMWCLLMGELTVANVVGGVLVGLAVTYLLPLPAMPVGGLDISWGLLVRFIGVWLWDFLVASLKVAWLAIRPAAPPRTAILTAPMRVDNEFVLALAVFLYNLQPGGTVTDIDIAGRMLTVHILEADNELDIERALGSIGKLERAMIAIFERSV</sequence>
<gene>
    <name evidence="8" type="ORF">EJK80_09310</name>
</gene>
<dbReference type="PANTHER" id="PTHR34584:SF1">
    <property type="entry name" value="NA(+)_H(+) ANTIPORTER SUBUNIT E1"/>
    <property type="match status" value="1"/>
</dbReference>
<evidence type="ECO:0000313" key="8">
    <source>
        <dbReference type="EMBL" id="TQE43060.1"/>
    </source>
</evidence>
<feature type="transmembrane region" description="Helical" evidence="7">
    <location>
        <begin position="77"/>
        <end position="101"/>
    </location>
</feature>
<dbReference type="STRING" id="1686286.GCA_900092335_00150"/>
<dbReference type="EMBL" id="VHIR01000013">
    <property type="protein sequence ID" value="TQE43060.1"/>
    <property type="molecule type" value="Genomic_DNA"/>
</dbReference>
<feature type="transmembrane region" description="Helical" evidence="7">
    <location>
        <begin position="27"/>
        <end position="57"/>
    </location>
</feature>
<dbReference type="AlphaFoldDB" id="A0A540R5R0"/>
<comment type="caution">
    <text evidence="8">The sequence shown here is derived from an EMBL/GenBank/DDBJ whole genome shotgun (WGS) entry which is preliminary data.</text>
</comment>
<reference evidence="8 9" key="1">
    <citation type="submission" date="2019-06" db="EMBL/GenBank/DDBJ databases">
        <title>Draft genome of C. phoceense Strain 272.</title>
        <authorList>
            <person name="Pacheco L.G.C."/>
            <person name="Barberis C.M."/>
            <person name="Almuzara M.N."/>
            <person name="Traglia G.M."/>
            <person name="Santos C.S."/>
            <person name="Rocha D.J.P.G."/>
            <person name="Aguiar E.R.G.R."/>
            <person name="Vay C.A."/>
        </authorList>
    </citation>
    <scope>NUCLEOTIDE SEQUENCE [LARGE SCALE GENOMIC DNA]</scope>
    <source>
        <strain evidence="8 9">272</strain>
    </source>
</reference>
<dbReference type="GO" id="GO:0005886">
    <property type="term" value="C:plasma membrane"/>
    <property type="evidence" value="ECO:0007669"/>
    <property type="project" value="UniProtKB-SubCell"/>
</dbReference>
<evidence type="ECO:0000256" key="7">
    <source>
        <dbReference type="SAM" id="Phobius"/>
    </source>
</evidence>
<dbReference type="GO" id="GO:0008324">
    <property type="term" value="F:monoatomic cation transmembrane transporter activity"/>
    <property type="evidence" value="ECO:0007669"/>
    <property type="project" value="InterPro"/>
</dbReference>
<accession>A0A540R5R0</accession>
<dbReference type="PANTHER" id="PTHR34584">
    <property type="entry name" value="NA(+)/H(+) ANTIPORTER SUBUNIT E1"/>
    <property type="match status" value="1"/>
</dbReference>
<dbReference type="Pfam" id="PF01899">
    <property type="entry name" value="MNHE"/>
    <property type="match status" value="1"/>
</dbReference>
<proteinExistence type="inferred from homology"/>
<keyword evidence="5 7" id="KW-1133">Transmembrane helix</keyword>
<evidence type="ECO:0000313" key="9">
    <source>
        <dbReference type="Proteomes" id="UP000318080"/>
    </source>
</evidence>
<keyword evidence="3" id="KW-1003">Cell membrane</keyword>
<comment type="similarity">
    <text evidence="2">Belongs to the CPA3 antiporters (TC 2.A.63) subunit E family.</text>
</comment>
<evidence type="ECO:0000256" key="2">
    <source>
        <dbReference type="ARBA" id="ARBA00006228"/>
    </source>
</evidence>
<dbReference type="GeneID" id="79851526"/>
<dbReference type="RefSeq" id="WP_066492892.1">
    <property type="nucleotide sequence ID" value="NZ_JADPQA010000001.1"/>
</dbReference>
<comment type="subcellular location">
    <subcellularLocation>
        <location evidence="1">Cell membrane</location>
        <topology evidence="1">Multi-pass membrane protein</topology>
    </subcellularLocation>
</comment>
<keyword evidence="6 7" id="KW-0472">Membrane</keyword>
<dbReference type="InterPro" id="IPR002758">
    <property type="entry name" value="Cation_antiport_E"/>
</dbReference>
<evidence type="ECO:0000256" key="4">
    <source>
        <dbReference type="ARBA" id="ARBA00022692"/>
    </source>
</evidence>